<protein>
    <submittedName>
        <fullName evidence="1">Uncharacterized protein</fullName>
    </submittedName>
</protein>
<comment type="caution">
    <text evidence="1">The sequence shown here is derived from an EMBL/GenBank/DDBJ whole genome shotgun (WGS) entry which is preliminary data.</text>
</comment>
<sequence>MEPVNGDAMEQRNEAVNDVSRQPEQVDPLADAFNLATAAINDSDSPLDMDHIQLDMRYTLSLYALYQQGTKGDLTDDSGALTANSDINAPKKPGFLDLRGKAQWAAWQQVQGLSKREAQIARRAKLQCTPEDQTTIQRLLARLSALLDATGEGLLAQSEKSSSRSGTPQFELHKQPSPLRAEAMSKSSDGTTSPSVSISGSATESETESDSWLSSRESIDVDDIESKPSTKQERGMAHEIRLQGLNEAIQYGRTAAENEDEISLGGDAWSYSRSQSRRASPLDMFDRSHDVRQPASVKPSGIDHPTAPTQMHYVVQPQNAAQSSLQPTLAPLPSQWQHSSLRELGSLPEPDAGSTQPLDDKHLHQRLYSPITYSTRQIENRYLSPDVNPTLTTPRRHPLGNSLLPQSGQPANSPRVINQNLAESLYAIQVSLTALHERMSALEHVQSLALSDVRPEENPWIALFRGLGILASRDSNGVLRDDGVRRKGWVKRLLLRLLVTARRAIIDISFVLVVICMYKASWSAIRRRMRFGGAMTEEGGRKAIVEFWKGVAAAAGRVGGVWGRS</sequence>
<dbReference type="Proteomes" id="UP001243375">
    <property type="component" value="Unassembled WGS sequence"/>
</dbReference>
<keyword evidence="2" id="KW-1185">Reference proteome</keyword>
<name>A0ACC2WN07_9TREE</name>
<proteinExistence type="predicted"/>
<evidence type="ECO:0000313" key="2">
    <source>
        <dbReference type="Proteomes" id="UP001243375"/>
    </source>
</evidence>
<organism evidence="1 2">
    <name type="scientific">Naganishia vaughanmartiniae</name>
    <dbReference type="NCBI Taxonomy" id="1424756"/>
    <lineage>
        <taxon>Eukaryota</taxon>
        <taxon>Fungi</taxon>
        <taxon>Dikarya</taxon>
        <taxon>Basidiomycota</taxon>
        <taxon>Agaricomycotina</taxon>
        <taxon>Tremellomycetes</taxon>
        <taxon>Filobasidiales</taxon>
        <taxon>Filobasidiaceae</taxon>
        <taxon>Naganishia</taxon>
    </lineage>
</organism>
<accession>A0ACC2WN07</accession>
<evidence type="ECO:0000313" key="1">
    <source>
        <dbReference type="EMBL" id="KAJ9113017.1"/>
    </source>
</evidence>
<dbReference type="EMBL" id="JASBWU010000023">
    <property type="protein sequence ID" value="KAJ9113017.1"/>
    <property type="molecule type" value="Genomic_DNA"/>
</dbReference>
<reference evidence="1" key="1">
    <citation type="submission" date="2023-04" db="EMBL/GenBank/DDBJ databases">
        <title>Draft Genome sequencing of Naganishia species isolated from polar environments using Oxford Nanopore Technology.</title>
        <authorList>
            <person name="Leo P."/>
            <person name="Venkateswaran K."/>
        </authorList>
    </citation>
    <scope>NUCLEOTIDE SEQUENCE</scope>
    <source>
        <strain evidence="1">MNA-CCFEE 5425</strain>
    </source>
</reference>
<gene>
    <name evidence="1" type="ORF">QFC22_006113</name>
</gene>